<keyword evidence="6" id="KW-1185">Reference proteome</keyword>
<organism evidence="5 6">
    <name type="scientific">Paenibacillus septentrionalis</name>
    <dbReference type="NCBI Taxonomy" id="429342"/>
    <lineage>
        <taxon>Bacteria</taxon>
        <taxon>Bacillati</taxon>
        <taxon>Bacillota</taxon>
        <taxon>Bacilli</taxon>
        <taxon>Bacillales</taxon>
        <taxon>Paenibacillaceae</taxon>
        <taxon>Paenibacillus</taxon>
    </lineage>
</organism>
<evidence type="ECO:0000313" key="5">
    <source>
        <dbReference type="EMBL" id="MFC6334047.1"/>
    </source>
</evidence>
<dbReference type="SUPFAM" id="SSF55874">
    <property type="entry name" value="ATPase domain of HSP90 chaperone/DNA topoisomerase II/histidine kinase"/>
    <property type="match status" value="1"/>
</dbReference>
<dbReference type="InterPro" id="IPR050482">
    <property type="entry name" value="Sensor_HK_TwoCompSys"/>
</dbReference>
<protein>
    <submittedName>
        <fullName evidence="5">Sensor histidine kinase</fullName>
    </submittedName>
</protein>
<comment type="caution">
    <text evidence="5">The sequence shown here is derived from an EMBL/GenBank/DDBJ whole genome shotgun (WGS) entry which is preliminary data.</text>
</comment>
<dbReference type="PANTHER" id="PTHR24421">
    <property type="entry name" value="NITRATE/NITRITE SENSOR PROTEIN NARX-RELATED"/>
    <property type="match status" value="1"/>
</dbReference>
<proteinExistence type="predicted"/>
<dbReference type="Gene3D" id="3.30.565.10">
    <property type="entry name" value="Histidine kinase-like ATPase, C-terminal domain"/>
    <property type="match status" value="1"/>
</dbReference>
<dbReference type="Pfam" id="PF02518">
    <property type="entry name" value="HATPase_c"/>
    <property type="match status" value="1"/>
</dbReference>
<keyword evidence="3" id="KW-0902">Two-component regulatory system</keyword>
<dbReference type="CDD" id="cd16917">
    <property type="entry name" value="HATPase_UhpB-NarQ-NarX-like"/>
    <property type="match status" value="1"/>
</dbReference>
<dbReference type="GO" id="GO:0016301">
    <property type="term" value="F:kinase activity"/>
    <property type="evidence" value="ECO:0007669"/>
    <property type="project" value="UniProtKB-KW"/>
</dbReference>
<evidence type="ECO:0000256" key="2">
    <source>
        <dbReference type="ARBA" id="ARBA00022777"/>
    </source>
</evidence>
<keyword evidence="2 5" id="KW-0418">Kinase</keyword>
<dbReference type="InterPro" id="IPR036890">
    <property type="entry name" value="HATPase_C_sf"/>
</dbReference>
<accession>A0ABW1V5L2</accession>
<evidence type="ECO:0000256" key="1">
    <source>
        <dbReference type="ARBA" id="ARBA00022679"/>
    </source>
</evidence>
<keyword evidence="1" id="KW-0808">Transferase</keyword>
<dbReference type="RefSeq" id="WP_379236179.1">
    <property type="nucleotide sequence ID" value="NZ_JBHSTE010000005.1"/>
</dbReference>
<dbReference type="InterPro" id="IPR003594">
    <property type="entry name" value="HATPase_dom"/>
</dbReference>
<reference evidence="6" key="1">
    <citation type="journal article" date="2019" name="Int. J. Syst. Evol. Microbiol.">
        <title>The Global Catalogue of Microorganisms (GCM) 10K type strain sequencing project: providing services to taxonomists for standard genome sequencing and annotation.</title>
        <authorList>
            <consortium name="The Broad Institute Genomics Platform"/>
            <consortium name="The Broad Institute Genome Sequencing Center for Infectious Disease"/>
            <person name="Wu L."/>
            <person name="Ma J."/>
        </authorList>
    </citation>
    <scope>NUCLEOTIDE SEQUENCE [LARGE SCALE GENOMIC DNA]</scope>
    <source>
        <strain evidence="6">PCU 280</strain>
    </source>
</reference>
<dbReference type="Proteomes" id="UP001596233">
    <property type="component" value="Unassembled WGS sequence"/>
</dbReference>
<dbReference type="EMBL" id="JBHSTE010000005">
    <property type="protein sequence ID" value="MFC6334047.1"/>
    <property type="molecule type" value="Genomic_DNA"/>
</dbReference>
<sequence length="233" mass="27084">MTKHVKNKLGYESANTDYLRQLEQEKLKLARELHDTALQEQVIAMRELDALLGEPIMQERLELKKRLMRIREQQASSIYLLRDFCQTQYAPRLAEGELKSQLEFLLDRLQLRTNIEVEYVNTWQQEGLGGERALHVYRIIQELLHNTEKHANAKRVELKLSQDNGYYKLEYRDDGVGMERIDLAAIAKLGLKGIYSRAECLHADIKLRSGQYAGFHCILHIPISTLSVHLDRA</sequence>
<evidence type="ECO:0000256" key="3">
    <source>
        <dbReference type="ARBA" id="ARBA00023012"/>
    </source>
</evidence>
<dbReference type="PANTHER" id="PTHR24421:SF60">
    <property type="entry name" value="SENSOR HISTIDINE KINASE COMP"/>
    <property type="match status" value="1"/>
</dbReference>
<evidence type="ECO:0000313" key="6">
    <source>
        <dbReference type="Proteomes" id="UP001596233"/>
    </source>
</evidence>
<evidence type="ECO:0000259" key="4">
    <source>
        <dbReference type="Pfam" id="PF02518"/>
    </source>
</evidence>
<name>A0ABW1V5L2_9BACL</name>
<feature type="domain" description="Histidine kinase/HSP90-like ATPase" evidence="4">
    <location>
        <begin position="134"/>
        <end position="222"/>
    </location>
</feature>
<gene>
    <name evidence="5" type="ORF">ACFP56_15570</name>
</gene>